<evidence type="ECO:0000313" key="10">
    <source>
        <dbReference type="EMBL" id="KZS06321.1"/>
    </source>
</evidence>
<dbReference type="GO" id="GO:0001522">
    <property type="term" value="P:pseudouridine synthesis"/>
    <property type="evidence" value="ECO:0007669"/>
    <property type="project" value="InterPro"/>
</dbReference>
<dbReference type="GO" id="GO:0000493">
    <property type="term" value="P:box H/ACA snoRNP assembly"/>
    <property type="evidence" value="ECO:0007669"/>
    <property type="project" value="InterPro"/>
</dbReference>
<dbReference type="InterPro" id="IPR038664">
    <property type="entry name" value="Gar1/Naf1_Cbf5-bd_sf"/>
</dbReference>
<keyword evidence="7" id="KW-0694">RNA-binding</keyword>
<dbReference type="GO" id="GO:0005634">
    <property type="term" value="C:nucleus"/>
    <property type="evidence" value="ECO:0007669"/>
    <property type="project" value="UniProtKB-SubCell"/>
</dbReference>
<feature type="compositionally biased region" description="Basic residues" evidence="9">
    <location>
        <begin position="317"/>
        <end position="327"/>
    </location>
</feature>
<feature type="region of interest" description="Disordered" evidence="9">
    <location>
        <begin position="270"/>
        <end position="330"/>
    </location>
</feature>
<dbReference type="Pfam" id="PF04410">
    <property type="entry name" value="Gar1"/>
    <property type="match status" value="1"/>
</dbReference>
<keyword evidence="11" id="KW-1185">Reference proteome</keyword>
<reference evidence="10 11" key="1">
    <citation type="submission" date="2016-03" db="EMBL/GenBank/DDBJ databases">
        <title>EvidentialGene: Evidence-directed Construction of Genes on Genomes.</title>
        <authorList>
            <person name="Gilbert D.G."/>
            <person name="Choi J.-H."/>
            <person name="Mockaitis K."/>
            <person name="Colbourne J."/>
            <person name="Pfrender M."/>
        </authorList>
    </citation>
    <scope>NUCLEOTIDE SEQUENCE [LARGE SCALE GENOMIC DNA]</scope>
    <source>
        <strain evidence="10 11">Xinb3</strain>
        <tissue evidence="10">Complete organism</tissue>
    </source>
</reference>
<evidence type="ECO:0000313" key="11">
    <source>
        <dbReference type="Proteomes" id="UP000076858"/>
    </source>
</evidence>
<dbReference type="GO" id="GO:0003723">
    <property type="term" value="F:RNA binding"/>
    <property type="evidence" value="ECO:0007669"/>
    <property type="project" value="UniProtKB-KW"/>
</dbReference>
<dbReference type="InterPro" id="IPR007504">
    <property type="entry name" value="H/ACA_rnp_Gar1/Naf1"/>
</dbReference>
<dbReference type="AlphaFoldDB" id="A0A0P5ZAY9"/>
<dbReference type="InterPro" id="IPR040309">
    <property type="entry name" value="Naf1"/>
</dbReference>
<dbReference type="InterPro" id="IPR009000">
    <property type="entry name" value="Transl_B-barrel_sf"/>
</dbReference>
<evidence type="ECO:0000256" key="3">
    <source>
        <dbReference type="ARBA" id="ARBA00021438"/>
    </source>
</evidence>
<proteinExistence type="inferred from homology"/>
<dbReference type="OrthoDB" id="21550at2759"/>
<keyword evidence="8" id="KW-0539">Nucleus</keyword>
<keyword evidence="4" id="KW-0690">Ribosome biogenesis</keyword>
<dbReference type="Gene3D" id="2.40.10.230">
    <property type="entry name" value="Probable tRNA pseudouridine synthase domain"/>
    <property type="match status" value="1"/>
</dbReference>
<dbReference type="GO" id="GO:0006364">
    <property type="term" value="P:rRNA processing"/>
    <property type="evidence" value="ECO:0007669"/>
    <property type="project" value="UniProtKB-KW"/>
</dbReference>
<dbReference type="STRING" id="35525.A0A0P5ZAY9"/>
<evidence type="ECO:0000256" key="2">
    <source>
        <dbReference type="ARBA" id="ARBA00009801"/>
    </source>
</evidence>
<keyword evidence="6" id="KW-0597">Phosphoprotein</keyword>
<feature type="region of interest" description="Disordered" evidence="9">
    <location>
        <begin position="92"/>
        <end position="111"/>
    </location>
</feature>
<name>A0A0P5ZAY9_9CRUS</name>
<comment type="subcellular location">
    <subcellularLocation>
        <location evidence="1">Nucleus</location>
    </subcellularLocation>
</comment>
<evidence type="ECO:0000256" key="8">
    <source>
        <dbReference type="ARBA" id="ARBA00023242"/>
    </source>
</evidence>
<gene>
    <name evidence="10" type="ORF">APZ42_030272</name>
</gene>
<dbReference type="Proteomes" id="UP000076858">
    <property type="component" value="Unassembled WGS sequence"/>
</dbReference>
<protein>
    <recommendedName>
        <fullName evidence="3">H/ACA ribonucleoprotein complex non-core subunit NAF1</fullName>
    </recommendedName>
</protein>
<sequence length="431" mass="47586">MESKSFGLSLLQCYSDDDEKTNSGNDDEIKSNENDFLQQSHAITDAQDSSIIKNEESVKPMVVDLPSVSDSQISAMPDTTQRSTLQFPHVYRDSCRNNDSESDSSSDESCVTAPVEVDLDASVEEDENIGGANNKGYGANNCKSKMLEDLGILDLAPLEALKISVPEEECIPIGVVHKIIDPLVIVSAKKGCPAIDLDSALFLDHGKTFLGQVFDVFGQVSEPMYMIRFNSLQHILEQGIEVGMEVYFAPRTRHTAFVFVDALFKQKGSDASWENDQEPPEGCVDYSDDEQERRAKAAHRLKKNPRNNTEEASTNPCKKRQTKFNRTRGRDPVIMQPQVNPFYMLPPPGYPPCYPPPDPNYPNLVHNFTPDASVSNTEQLLAPSPYVYPPAVSLAENASLTQPSVDTDKPASQPNDQISPPQPEGSSQNLK</sequence>
<keyword evidence="10" id="KW-0687">Ribonucleoprotein</keyword>
<dbReference type="PANTHER" id="PTHR31633:SF1">
    <property type="entry name" value="H_ACA RIBONUCLEOPROTEIN COMPLEX NON-CORE SUBUNIT NAF1"/>
    <property type="match status" value="1"/>
</dbReference>
<comment type="similarity">
    <text evidence="2">Belongs to the NAF1 family.</text>
</comment>
<feature type="compositionally biased region" description="Basic residues" evidence="9">
    <location>
        <begin position="296"/>
        <end position="305"/>
    </location>
</feature>
<dbReference type="EMBL" id="LRGB01002793">
    <property type="protein sequence ID" value="KZS06321.1"/>
    <property type="molecule type" value="Genomic_DNA"/>
</dbReference>
<comment type="caution">
    <text evidence="10">The sequence shown here is derived from an EMBL/GenBank/DDBJ whole genome shotgun (WGS) entry which is preliminary data.</text>
</comment>
<accession>A0A0P5ZAY9</accession>
<evidence type="ECO:0000256" key="1">
    <source>
        <dbReference type="ARBA" id="ARBA00004123"/>
    </source>
</evidence>
<dbReference type="GO" id="GO:0005732">
    <property type="term" value="C:sno(s)RNA-containing ribonucleoprotein complex"/>
    <property type="evidence" value="ECO:0007669"/>
    <property type="project" value="InterPro"/>
</dbReference>
<evidence type="ECO:0000256" key="7">
    <source>
        <dbReference type="ARBA" id="ARBA00022884"/>
    </source>
</evidence>
<evidence type="ECO:0000256" key="6">
    <source>
        <dbReference type="ARBA" id="ARBA00022553"/>
    </source>
</evidence>
<feature type="region of interest" description="Disordered" evidence="9">
    <location>
        <begin position="397"/>
        <end position="431"/>
    </location>
</feature>
<evidence type="ECO:0000256" key="9">
    <source>
        <dbReference type="SAM" id="MobiDB-lite"/>
    </source>
</evidence>
<feature type="compositionally biased region" description="Polar residues" evidence="9">
    <location>
        <begin position="306"/>
        <end position="316"/>
    </location>
</feature>
<evidence type="ECO:0000256" key="4">
    <source>
        <dbReference type="ARBA" id="ARBA00022517"/>
    </source>
</evidence>
<dbReference type="SUPFAM" id="SSF50447">
    <property type="entry name" value="Translation proteins"/>
    <property type="match status" value="1"/>
</dbReference>
<evidence type="ECO:0000256" key="5">
    <source>
        <dbReference type="ARBA" id="ARBA00022552"/>
    </source>
</evidence>
<dbReference type="PANTHER" id="PTHR31633">
    <property type="entry name" value="H/ACA RIBONUCLEOPROTEIN COMPLEX NON-CORE SUBUNIT NAF1"/>
    <property type="match status" value="1"/>
</dbReference>
<organism evidence="10 11">
    <name type="scientific">Daphnia magna</name>
    <dbReference type="NCBI Taxonomy" id="35525"/>
    <lineage>
        <taxon>Eukaryota</taxon>
        <taxon>Metazoa</taxon>
        <taxon>Ecdysozoa</taxon>
        <taxon>Arthropoda</taxon>
        <taxon>Crustacea</taxon>
        <taxon>Branchiopoda</taxon>
        <taxon>Diplostraca</taxon>
        <taxon>Cladocera</taxon>
        <taxon>Anomopoda</taxon>
        <taxon>Daphniidae</taxon>
        <taxon>Daphnia</taxon>
    </lineage>
</organism>
<keyword evidence="5" id="KW-0698">rRNA processing</keyword>